<dbReference type="InterPro" id="IPR051051">
    <property type="entry name" value="E3_ubiq-ligase_TRIM/RNF"/>
</dbReference>
<dbReference type="SMART" id="SM00184">
    <property type="entry name" value="RING"/>
    <property type="match status" value="1"/>
</dbReference>
<feature type="coiled-coil region" evidence="7">
    <location>
        <begin position="202"/>
        <end position="265"/>
    </location>
</feature>
<keyword evidence="1" id="KW-0399">Innate immunity</keyword>
<feature type="domain" description="B box-type" evidence="9">
    <location>
        <begin position="473"/>
        <end position="513"/>
    </location>
</feature>
<dbReference type="Gene3D" id="3.30.40.10">
    <property type="entry name" value="Zinc/RING finger domain, C3HC4 (zinc finger)"/>
    <property type="match status" value="1"/>
</dbReference>
<dbReference type="InterPro" id="IPR003877">
    <property type="entry name" value="SPRY_dom"/>
</dbReference>
<dbReference type="PROSITE" id="PS50188">
    <property type="entry name" value="B302_SPRY"/>
    <property type="match status" value="1"/>
</dbReference>
<evidence type="ECO:0000256" key="3">
    <source>
        <dbReference type="ARBA" id="ARBA00022771"/>
    </source>
</evidence>
<dbReference type="GO" id="GO:0008270">
    <property type="term" value="F:zinc ion binding"/>
    <property type="evidence" value="ECO:0007669"/>
    <property type="project" value="UniProtKB-KW"/>
</dbReference>
<dbReference type="Gene3D" id="4.10.830.40">
    <property type="match status" value="1"/>
</dbReference>
<dbReference type="SMART" id="SM00589">
    <property type="entry name" value="PRY"/>
    <property type="match status" value="2"/>
</dbReference>
<evidence type="ECO:0000256" key="7">
    <source>
        <dbReference type="SAM" id="Coils"/>
    </source>
</evidence>
<evidence type="ECO:0000259" key="10">
    <source>
        <dbReference type="PROSITE" id="PS50188"/>
    </source>
</evidence>
<dbReference type="InterPro" id="IPR000315">
    <property type="entry name" value="Znf_B-box"/>
</dbReference>
<dbReference type="AlphaFoldDB" id="A0A8C6TR20"/>
<dbReference type="PROSITE" id="PS00518">
    <property type="entry name" value="ZF_RING_1"/>
    <property type="match status" value="1"/>
</dbReference>
<dbReference type="SUPFAM" id="SSF57845">
    <property type="entry name" value="B-box zinc-binding domain"/>
    <property type="match status" value="2"/>
</dbReference>
<evidence type="ECO:0000256" key="1">
    <source>
        <dbReference type="ARBA" id="ARBA00022588"/>
    </source>
</evidence>
<dbReference type="InterPro" id="IPR001870">
    <property type="entry name" value="B30.2/SPRY"/>
</dbReference>
<keyword evidence="2" id="KW-0479">Metal-binding</keyword>
<dbReference type="Pfam" id="PF25600">
    <property type="entry name" value="TRIM_CC"/>
    <property type="match status" value="2"/>
</dbReference>
<dbReference type="SUPFAM" id="SSF49899">
    <property type="entry name" value="Concanavalin A-like lectins/glucanases"/>
    <property type="match status" value="2"/>
</dbReference>
<dbReference type="InterPro" id="IPR017907">
    <property type="entry name" value="Znf_RING_CS"/>
</dbReference>
<evidence type="ECO:0000256" key="4">
    <source>
        <dbReference type="ARBA" id="ARBA00022833"/>
    </source>
</evidence>
<evidence type="ECO:0000259" key="9">
    <source>
        <dbReference type="PROSITE" id="PS50119"/>
    </source>
</evidence>
<dbReference type="Proteomes" id="UP000694523">
    <property type="component" value="Unplaced"/>
</dbReference>
<dbReference type="InterPro" id="IPR006574">
    <property type="entry name" value="PRY"/>
</dbReference>
<dbReference type="InterPro" id="IPR013320">
    <property type="entry name" value="ConA-like_dom_sf"/>
</dbReference>
<keyword evidence="7" id="KW-0175">Coiled coil</keyword>
<keyword evidence="4" id="KW-0862">Zinc</keyword>
<dbReference type="PRINTS" id="PR01407">
    <property type="entry name" value="BUTYPHLNCDUF"/>
</dbReference>
<dbReference type="Pfam" id="PF15227">
    <property type="entry name" value="zf-C3HC4_4"/>
    <property type="match status" value="1"/>
</dbReference>
<feature type="coiled-coil region" evidence="7">
    <location>
        <begin position="528"/>
        <end position="591"/>
    </location>
</feature>
<keyword evidence="3 6" id="KW-0863">Zinc-finger</keyword>
<dbReference type="PROSITE" id="PS50119">
    <property type="entry name" value="ZF_BBOX"/>
    <property type="match status" value="2"/>
</dbReference>
<dbReference type="SMART" id="SM00336">
    <property type="entry name" value="BBOX"/>
    <property type="match status" value="2"/>
</dbReference>
<dbReference type="Pfam" id="PF13765">
    <property type="entry name" value="PRY"/>
    <property type="match status" value="2"/>
</dbReference>
<dbReference type="InterPro" id="IPR058030">
    <property type="entry name" value="TRIM8/14/16/25/29/45/65_CC"/>
</dbReference>
<sequence>MAQKAFDQETLTCAICLEVLKDPVTIPCGHSYCRRCIDDHWDKEEGKAKVSCPECRESFSPRPVLVKNIKMAAFVEQMKKTGLNQPPADDCESGPGDVPCDLCTDRKLKAVRSCLQCVASYCKTHLQPHYDAAVFQKHQLVAPSDKLQEYLCSEHSEVKKMFCRTDQQLVCVVCCMDQHKGHDTVSSAAERAKEQPTLENRKQQLIKTISDSETDLKKLQQEAQAIGRSAQQAVQCSGDSFTEMIRLLEKRRSEVEQQIRSQEKSQLTRVQELQDQVELDISELKKIICEMDTLLNSTDHNHFLQHFSDLTKERSITAVSRVRPEELCYFDSVTTAMFALKEKLQLSLTQGLTEVSSALSEVDTLLPSRQAFLKHACDITLDPNTANEHLRLSEGNRRATRKTEQQNYPDHPDRFRFLQQVLSREALTGHYRKLKAVRSCLQCVASYCKTHLQPHYDVAVLQKHQLVAPSDKLQEYLCSEHSEVKKMFCRTDQQLVCVVCCMDQHKGHDTVSSAAERAKEQPTLENRKQQLIKTISDSEIDLKRLQQEAQAISRSAQQAVQRSGDSFTEMIRLLEKRRSEVEQQIRSQEKAQLTRVQELQDQVQLDISELKKIICEMDTLLNSTDHNHFLQHFSDLTKERSTTAVSRVRPEELCYFDSVTTAMFALKEKLQLSLTQGLTEVSSALSEVDTLLPSREAFLNYACDITLDPNTVNKHLRLSEGNRRATLNTEPQNYPDHPDRFRVWQQVLSREALTGRCYWEVEMRGEYAVRLAVAYRDINKTSVGFGTDHNSWTLDWFSKSYSFVFNYVGSEVSGPASSRLGVFLDHSAGLLSFYSVNDQTLTLIHRVQAQFTQPLHAGALIYHDEQTVYFPKIK</sequence>
<reference evidence="11" key="2">
    <citation type="submission" date="2025-09" db="UniProtKB">
        <authorList>
            <consortium name="Ensembl"/>
        </authorList>
    </citation>
    <scope>IDENTIFICATION</scope>
</reference>
<evidence type="ECO:0000259" key="8">
    <source>
        <dbReference type="PROSITE" id="PS50089"/>
    </source>
</evidence>
<dbReference type="PROSITE" id="PS50089">
    <property type="entry name" value="ZF_RING_2"/>
    <property type="match status" value="1"/>
</dbReference>
<dbReference type="Ensembl" id="ENSNMLT00000026690.1">
    <property type="protein sequence ID" value="ENSNMLP00000023853.1"/>
    <property type="gene ID" value="ENSNMLG00000015344.1"/>
</dbReference>
<evidence type="ECO:0000256" key="2">
    <source>
        <dbReference type="ARBA" id="ARBA00022723"/>
    </source>
</evidence>
<proteinExistence type="predicted"/>
<dbReference type="SUPFAM" id="SSF57850">
    <property type="entry name" value="RING/U-box"/>
    <property type="match status" value="1"/>
</dbReference>
<dbReference type="PANTHER" id="PTHR25465">
    <property type="entry name" value="B-BOX DOMAIN CONTAINING"/>
    <property type="match status" value="1"/>
</dbReference>
<dbReference type="Gene3D" id="3.30.160.60">
    <property type="entry name" value="Classic Zinc Finger"/>
    <property type="match status" value="2"/>
</dbReference>
<feature type="domain" description="B30.2/SPRY" evidence="10">
    <location>
        <begin position="685"/>
        <end position="874"/>
    </location>
</feature>
<evidence type="ECO:0000313" key="12">
    <source>
        <dbReference type="Proteomes" id="UP000694523"/>
    </source>
</evidence>
<protein>
    <recommendedName>
        <fullName evidence="13">Tripartite motif-containing protein 16-like</fullName>
    </recommendedName>
</protein>
<dbReference type="SMART" id="SM00449">
    <property type="entry name" value="SPRY"/>
    <property type="match status" value="1"/>
</dbReference>
<evidence type="ECO:0000313" key="11">
    <source>
        <dbReference type="Ensembl" id="ENSNMLP00000023853.1"/>
    </source>
</evidence>
<dbReference type="PANTHER" id="PTHR25465:SF5">
    <property type="entry name" value="E3 UBIQUITIN_ISG15 LIGASE TRIM25-RELATED"/>
    <property type="match status" value="1"/>
</dbReference>
<dbReference type="CDD" id="cd19802">
    <property type="entry name" value="Bbox1_TRIM8-like"/>
    <property type="match status" value="1"/>
</dbReference>
<dbReference type="Gene3D" id="2.60.120.920">
    <property type="match status" value="2"/>
</dbReference>
<dbReference type="InterPro" id="IPR043136">
    <property type="entry name" value="B30.2/SPRY_sf"/>
</dbReference>
<dbReference type="InterPro" id="IPR003879">
    <property type="entry name" value="Butyrophylin_SPRY"/>
</dbReference>
<keyword evidence="5" id="KW-0391">Immunity</keyword>
<evidence type="ECO:0000256" key="5">
    <source>
        <dbReference type="ARBA" id="ARBA00022859"/>
    </source>
</evidence>
<evidence type="ECO:0008006" key="13">
    <source>
        <dbReference type="Google" id="ProtNLM"/>
    </source>
</evidence>
<organism evidence="11 12">
    <name type="scientific">Neogobius melanostomus</name>
    <name type="common">round goby</name>
    <dbReference type="NCBI Taxonomy" id="47308"/>
    <lineage>
        <taxon>Eukaryota</taxon>
        <taxon>Metazoa</taxon>
        <taxon>Chordata</taxon>
        <taxon>Craniata</taxon>
        <taxon>Vertebrata</taxon>
        <taxon>Euteleostomi</taxon>
        <taxon>Actinopterygii</taxon>
        <taxon>Neopterygii</taxon>
        <taxon>Teleostei</taxon>
        <taxon>Neoteleostei</taxon>
        <taxon>Acanthomorphata</taxon>
        <taxon>Gobiaria</taxon>
        <taxon>Gobiiformes</taxon>
        <taxon>Gobioidei</taxon>
        <taxon>Gobiidae</taxon>
        <taxon>Benthophilinae</taxon>
        <taxon>Neogobiini</taxon>
        <taxon>Neogobius</taxon>
    </lineage>
</organism>
<feature type="domain" description="RING-type" evidence="8">
    <location>
        <begin position="13"/>
        <end position="56"/>
    </location>
</feature>
<evidence type="ECO:0000256" key="6">
    <source>
        <dbReference type="PROSITE-ProRule" id="PRU00024"/>
    </source>
</evidence>
<dbReference type="CDD" id="cd19769">
    <property type="entry name" value="Bbox2_TRIM16-like"/>
    <property type="match status" value="2"/>
</dbReference>
<dbReference type="GO" id="GO:0005737">
    <property type="term" value="C:cytoplasm"/>
    <property type="evidence" value="ECO:0007669"/>
    <property type="project" value="UniProtKB-ARBA"/>
</dbReference>
<dbReference type="CDD" id="cd16040">
    <property type="entry name" value="SPRY_PRY_SNTX"/>
    <property type="match status" value="1"/>
</dbReference>
<dbReference type="InterPro" id="IPR013083">
    <property type="entry name" value="Znf_RING/FYVE/PHD"/>
</dbReference>
<keyword evidence="12" id="KW-1185">Reference proteome</keyword>
<reference evidence="11" key="1">
    <citation type="submission" date="2025-08" db="UniProtKB">
        <authorList>
            <consortium name="Ensembl"/>
        </authorList>
    </citation>
    <scope>IDENTIFICATION</scope>
</reference>
<dbReference type="Pfam" id="PF00643">
    <property type="entry name" value="zf-B_box"/>
    <property type="match status" value="2"/>
</dbReference>
<feature type="domain" description="B box-type" evidence="9">
    <location>
        <begin position="147"/>
        <end position="187"/>
    </location>
</feature>
<dbReference type="GO" id="GO:0045087">
    <property type="term" value="P:innate immune response"/>
    <property type="evidence" value="ECO:0007669"/>
    <property type="project" value="UniProtKB-KW"/>
</dbReference>
<dbReference type="InterPro" id="IPR001841">
    <property type="entry name" value="Znf_RING"/>
</dbReference>
<dbReference type="Pfam" id="PF00622">
    <property type="entry name" value="SPRY"/>
    <property type="match status" value="1"/>
</dbReference>
<accession>A0A8C6TR20</accession>
<name>A0A8C6TR20_9GOBI</name>